<keyword evidence="4" id="KW-1185">Reference proteome</keyword>
<comment type="caution">
    <text evidence="3">The sequence shown here is derived from an EMBL/GenBank/DDBJ whole genome shotgun (WGS) entry which is preliminary data.</text>
</comment>
<evidence type="ECO:0000313" key="3">
    <source>
        <dbReference type="EMBL" id="KPA79286.1"/>
    </source>
</evidence>
<feature type="region of interest" description="Disordered" evidence="1">
    <location>
        <begin position="531"/>
        <end position="559"/>
    </location>
</feature>
<sequence>MFYTGWEFLAPTSMNVRALAAEMRHTHSSSPAGDSFVSQQLLSAITASPTLAPPLHSTTDTAPPSSATAAAATADAPAASADLETTLKPSEVPKSKSPMNATPKARHPHRPRSSDGRSGRNNVGCVLHLAPRPALSYKEMEQQLQRRTTGASDCFHVKSNLPILAQNGVLLMECVVGRPTESGNSSTAAKGDSKQATLTAEAKTKPASPTPSSKHPLPALVVGVCPRQLPWFNLPGEANNSIGFYVTQRHIVKHGGEDTDEVIVPCDIGNSGSGSGGGGGGRIGEGDVVGCLVDLIQHTLSFTVNTQIVSTHSMDPAADDGSLYFAIGLARRPQLATDITVRFYTGSACLSDAAPRIHAASPGAPPPHQPCFPLAQYVRALAIASVRQRGLDAADGENHAGGAAAAAGSNSTSRVEVGAGDFMSAIAEKESQPASAAAVDGASLSPLAGRSADATATAVPSPDAIRDLRFSAVLRDYLCARGMARTLKALDTELNCLIPSHARLYTQTSSEDRDDDGAAAAHKAITTSCTPHTKATVEQNKSRRRDELLSQRTPHAGETRAAWQAYADSMADLRRTLLTPPGATANPTKPASCLPDLLLEHVLWRPSLIAASVRFIHEGTEAAPAALTEQKRSSPPHASLLKTTAAAPHVGGGHRSKLKSKSNNEHRPADAQRLPPSTPSSAAPALSPYAWFRHCVPPALLTLCFLTLRQDIRYLLHAHYAVEEMWRLLRECLRKAKDTCKAAENEGAARDGPPPLAAFTFAPTMDAEHNAVAAFSHFFTHLMWDVGHALPSAVARVTRAPQSEGTAALETAASPLQLHAKAVEGLAGLAGHGSDALPQLLRRHGKALEDGRDMRGLRSEAHQFRTLAAAHTASLRATPERRISSGKHGGLARALSSSASTAASSQVEDAVLFLYSSAVVPAAAPSRSAQVRLLQTLCSLFTHTLSTLRQLQELCRDEDANGASSVVPNNELHSMDKNKSRRTGVQAVLASVDLLEALLDTVQQRLGQLVWRRLVHALEEVNCQLEERLSWWQTATAEGAVSAQDKDKAGDAKPISLKDGSGSVKSPRRHEPINEWTTDYAVDDGTAGSEDEEEEREAAVDVAEDKHTSTSAVGEGDGATLERAQSESPSVSFSSFQAAPTTDDDQVRLDEDHERNEEGNSKSKNGVTPRARHASYEALTESLPPLRLLWRRVAARAALEPSRHLVTTLFVQELRASLLLAPHANWRESTTSERAATATTATDVACGGATVSVKRPLNVDAAEDVEDGVDAGHSISSAGGVRDAAAVAAETQWFTEELYLSSVYMKRVLKHLSGR</sequence>
<feature type="compositionally biased region" description="Basic and acidic residues" evidence="1">
    <location>
        <begin position="1097"/>
        <end position="1108"/>
    </location>
</feature>
<dbReference type="Pfam" id="PF00622">
    <property type="entry name" value="SPRY"/>
    <property type="match status" value="1"/>
</dbReference>
<feature type="compositionally biased region" description="Low complexity" evidence="1">
    <location>
        <begin position="1126"/>
        <end position="1140"/>
    </location>
</feature>
<accession>A0A0M9FZV7</accession>
<feature type="region of interest" description="Disordered" evidence="1">
    <location>
        <begin position="644"/>
        <end position="681"/>
    </location>
</feature>
<feature type="region of interest" description="Disordered" evidence="1">
    <location>
        <begin position="50"/>
        <end position="124"/>
    </location>
</feature>
<evidence type="ECO:0000259" key="2">
    <source>
        <dbReference type="Pfam" id="PF00622"/>
    </source>
</evidence>
<reference evidence="3 4" key="1">
    <citation type="submission" date="2015-07" db="EMBL/GenBank/DDBJ databases">
        <title>High-quality genome of monoxenous trypanosomatid Leptomonas pyrrhocoris.</title>
        <authorList>
            <person name="Flegontov P."/>
            <person name="Butenko A."/>
            <person name="Firsov S."/>
            <person name="Vlcek C."/>
            <person name="Logacheva M.D."/>
            <person name="Field M."/>
            <person name="Filatov D."/>
            <person name="Flegontova O."/>
            <person name="Gerasimov E."/>
            <person name="Jackson A.P."/>
            <person name="Kelly S."/>
            <person name="Opperdoes F."/>
            <person name="O'Reilly A."/>
            <person name="Votypka J."/>
            <person name="Yurchenko V."/>
            <person name="Lukes J."/>
        </authorList>
    </citation>
    <scope>NUCLEOTIDE SEQUENCE [LARGE SCALE GENOMIC DNA]</scope>
    <source>
        <strain evidence="3">H10</strain>
    </source>
</reference>
<feature type="region of interest" description="Disordered" evidence="1">
    <location>
        <begin position="1039"/>
        <end position="1172"/>
    </location>
</feature>
<dbReference type="EMBL" id="LGTL01000011">
    <property type="protein sequence ID" value="KPA79286.1"/>
    <property type="molecule type" value="Genomic_DNA"/>
</dbReference>
<feature type="domain" description="SPRY" evidence="2">
    <location>
        <begin position="220"/>
        <end position="330"/>
    </location>
</feature>
<dbReference type="RefSeq" id="XP_015657725.1">
    <property type="nucleotide sequence ID" value="XM_015803900.1"/>
</dbReference>
<dbReference type="GeneID" id="26906042"/>
<gene>
    <name evidence="3" type="ORF">ABB37_05752</name>
</gene>
<evidence type="ECO:0000256" key="1">
    <source>
        <dbReference type="SAM" id="MobiDB-lite"/>
    </source>
</evidence>
<feature type="compositionally biased region" description="Low complexity" evidence="1">
    <location>
        <begin position="57"/>
        <end position="82"/>
    </location>
</feature>
<feature type="compositionally biased region" description="Polar residues" evidence="1">
    <location>
        <begin position="181"/>
        <end position="198"/>
    </location>
</feature>
<dbReference type="OMA" id="CFHVKSN"/>
<dbReference type="InterPro" id="IPR003877">
    <property type="entry name" value="SPRY_dom"/>
</dbReference>
<evidence type="ECO:0000313" key="4">
    <source>
        <dbReference type="Proteomes" id="UP000037923"/>
    </source>
</evidence>
<feature type="compositionally biased region" description="Basic and acidic residues" evidence="1">
    <location>
        <begin position="1145"/>
        <end position="1161"/>
    </location>
</feature>
<dbReference type="Proteomes" id="UP000037923">
    <property type="component" value="Unassembled WGS sequence"/>
</dbReference>
<dbReference type="Gene3D" id="2.60.120.920">
    <property type="match status" value="1"/>
</dbReference>
<organism evidence="3 4">
    <name type="scientific">Leptomonas pyrrhocoris</name>
    <name type="common">Firebug parasite</name>
    <dbReference type="NCBI Taxonomy" id="157538"/>
    <lineage>
        <taxon>Eukaryota</taxon>
        <taxon>Discoba</taxon>
        <taxon>Euglenozoa</taxon>
        <taxon>Kinetoplastea</taxon>
        <taxon>Metakinetoplastina</taxon>
        <taxon>Trypanosomatida</taxon>
        <taxon>Trypanosomatidae</taxon>
        <taxon>Leishmaniinae</taxon>
        <taxon>Leptomonas</taxon>
    </lineage>
</organism>
<proteinExistence type="predicted"/>
<dbReference type="InterPro" id="IPR013320">
    <property type="entry name" value="ConA-like_dom_sf"/>
</dbReference>
<feature type="region of interest" description="Disordered" evidence="1">
    <location>
        <begin position="180"/>
        <end position="215"/>
    </location>
</feature>
<dbReference type="SUPFAM" id="SSF49899">
    <property type="entry name" value="Concanavalin A-like lectins/glucanases"/>
    <property type="match status" value="1"/>
</dbReference>
<name>A0A0M9FZV7_LEPPY</name>
<dbReference type="OrthoDB" id="25503at2759"/>
<feature type="compositionally biased region" description="Basic and acidic residues" evidence="1">
    <location>
        <begin position="540"/>
        <end position="549"/>
    </location>
</feature>
<dbReference type="InterPro" id="IPR043136">
    <property type="entry name" value="B30.2/SPRY_sf"/>
</dbReference>
<dbReference type="VEuPathDB" id="TriTrypDB:LpyrH10_11_2170"/>
<protein>
    <recommendedName>
        <fullName evidence="2">SPRY domain-containing protein</fullName>
    </recommendedName>
</protein>